<accession>A0AA96LDE9</accession>
<proteinExistence type="inferred from homology"/>
<dbReference type="EMBL" id="CP130318">
    <property type="protein sequence ID" value="WNQ11013.1"/>
    <property type="molecule type" value="Genomic_DNA"/>
</dbReference>
<comment type="similarity">
    <text evidence="1">Belongs to the SorC transcriptional regulatory family.</text>
</comment>
<dbReference type="AlphaFoldDB" id="A0AA96LDE9"/>
<evidence type="ECO:0000256" key="4">
    <source>
        <dbReference type="ARBA" id="ARBA00023163"/>
    </source>
</evidence>
<sequence length="340" mass="37348">MRAILNIQKQLMPDLLDVMKKRYTILRHIAASRLIGRRTLAASLNMTERVLRAEADFLKEQGLVDIDPAGIRLTEAGQKVLDEMEPMAKELFGLSELEEKIRDTFHISQVIIVPGDSDTSPYTKKEMGRAGASALRRYVSQETVIAVTGGSTMAEVATHLSPTTALKGSWFVPARGGLGESVEFQANTIASTMAKKTGGQYRLLHVPDHLGEEAYQSLIQEPNIRELIEVIRSARIVLHGIGEANVMAKRRRADEATFSALAREGALAEAFGYYFDRDGVVVHKMPTVGLRLEDIQQTETVIAVAGGKSKGESIASVLRFGHEDVLVTDEAAAREMLNYT</sequence>
<keyword evidence="8" id="KW-1185">Reference proteome</keyword>
<evidence type="ECO:0000259" key="6">
    <source>
        <dbReference type="Pfam" id="PF21715"/>
    </source>
</evidence>
<keyword evidence="4" id="KW-0804">Transcription</keyword>
<organism evidence="7 8">
    <name type="scientific">Paenibacillus aurantius</name>
    <dbReference type="NCBI Taxonomy" id="2918900"/>
    <lineage>
        <taxon>Bacteria</taxon>
        <taxon>Bacillati</taxon>
        <taxon>Bacillota</taxon>
        <taxon>Bacilli</taxon>
        <taxon>Bacillales</taxon>
        <taxon>Paenibacillaceae</taxon>
        <taxon>Paenibacillus</taxon>
    </lineage>
</organism>
<evidence type="ECO:0000259" key="5">
    <source>
        <dbReference type="Pfam" id="PF04198"/>
    </source>
</evidence>
<keyword evidence="2" id="KW-0805">Transcription regulation</keyword>
<name>A0AA96LDE9_9BACL</name>
<dbReference type="SUPFAM" id="SSF100950">
    <property type="entry name" value="NagB/RpiA/CoA transferase-like"/>
    <property type="match status" value="1"/>
</dbReference>
<evidence type="ECO:0000313" key="8">
    <source>
        <dbReference type="Proteomes" id="UP001305702"/>
    </source>
</evidence>
<dbReference type="Pfam" id="PF04198">
    <property type="entry name" value="Sugar-bind"/>
    <property type="match status" value="1"/>
</dbReference>
<dbReference type="InterPro" id="IPR007324">
    <property type="entry name" value="Sugar-bd_dom_put"/>
</dbReference>
<dbReference type="InterPro" id="IPR037171">
    <property type="entry name" value="NagB/RpiA_transferase-like"/>
</dbReference>
<evidence type="ECO:0000256" key="1">
    <source>
        <dbReference type="ARBA" id="ARBA00010466"/>
    </source>
</evidence>
<gene>
    <name evidence="7" type="ORF">MJA45_25915</name>
</gene>
<dbReference type="KEGG" id="paun:MJA45_25915"/>
<dbReference type="Pfam" id="PF21715">
    <property type="entry name" value="CggR_N"/>
    <property type="match status" value="1"/>
</dbReference>
<reference evidence="7 8" key="1">
    <citation type="submission" date="2022-02" db="EMBL/GenBank/DDBJ databases">
        <title>Paenibacillus sp. MBLB1776 Whole Genome Shotgun Sequencing.</title>
        <authorList>
            <person name="Hwang C.Y."/>
            <person name="Cho E.-S."/>
            <person name="Seo M.-J."/>
        </authorList>
    </citation>
    <scope>NUCLEOTIDE SEQUENCE [LARGE SCALE GENOMIC DNA]</scope>
    <source>
        <strain evidence="7 8">MBLB1776</strain>
    </source>
</reference>
<dbReference type="SUPFAM" id="SSF46785">
    <property type="entry name" value="Winged helix' DNA-binding domain"/>
    <property type="match status" value="1"/>
</dbReference>
<keyword evidence="3" id="KW-0238">DNA-binding</keyword>
<dbReference type="PANTHER" id="PTHR34294:SF5">
    <property type="entry name" value="CENTRAL GLYCOLYTIC GENES REGULATOR"/>
    <property type="match status" value="1"/>
</dbReference>
<dbReference type="PANTHER" id="PTHR34294">
    <property type="entry name" value="TRANSCRIPTIONAL REGULATOR-RELATED"/>
    <property type="match status" value="1"/>
</dbReference>
<feature type="domain" description="Sugar-binding" evidence="5">
    <location>
        <begin position="90"/>
        <end position="338"/>
    </location>
</feature>
<dbReference type="InterPro" id="IPR036388">
    <property type="entry name" value="WH-like_DNA-bd_sf"/>
</dbReference>
<dbReference type="Gene3D" id="3.40.50.1360">
    <property type="match status" value="1"/>
</dbReference>
<protein>
    <submittedName>
        <fullName evidence="7">Sugar-binding domain-containing protein</fullName>
    </submittedName>
</protein>
<evidence type="ECO:0000313" key="7">
    <source>
        <dbReference type="EMBL" id="WNQ11013.1"/>
    </source>
</evidence>
<dbReference type="InterPro" id="IPR051054">
    <property type="entry name" value="SorC_transcr_regulators"/>
</dbReference>
<dbReference type="InterPro" id="IPR048715">
    <property type="entry name" value="CggR_N"/>
</dbReference>
<dbReference type="InterPro" id="IPR036390">
    <property type="entry name" value="WH_DNA-bd_sf"/>
</dbReference>
<evidence type="ECO:0000256" key="2">
    <source>
        <dbReference type="ARBA" id="ARBA00023015"/>
    </source>
</evidence>
<dbReference type="RefSeq" id="WP_315604789.1">
    <property type="nucleotide sequence ID" value="NZ_CP130318.1"/>
</dbReference>
<feature type="domain" description="CggR N-terminal DNA binding" evidence="6">
    <location>
        <begin position="18"/>
        <end position="87"/>
    </location>
</feature>
<dbReference type="Gene3D" id="1.10.10.10">
    <property type="entry name" value="Winged helix-like DNA-binding domain superfamily/Winged helix DNA-binding domain"/>
    <property type="match status" value="1"/>
</dbReference>
<evidence type="ECO:0000256" key="3">
    <source>
        <dbReference type="ARBA" id="ARBA00023125"/>
    </source>
</evidence>
<dbReference type="GO" id="GO:0030246">
    <property type="term" value="F:carbohydrate binding"/>
    <property type="evidence" value="ECO:0007669"/>
    <property type="project" value="InterPro"/>
</dbReference>
<dbReference type="Proteomes" id="UP001305702">
    <property type="component" value="Chromosome"/>
</dbReference>
<dbReference type="GO" id="GO:0003677">
    <property type="term" value="F:DNA binding"/>
    <property type="evidence" value="ECO:0007669"/>
    <property type="project" value="UniProtKB-KW"/>
</dbReference>